<proteinExistence type="predicted"/>
<keyword evidence="1" id="KW-0472">Membrane</keyword>
<gene>
    <name evidence="2" type="ORF">TCIL3000_9_1370</name>
</gene>
<protein>
    <submittedName>
        <fullName evidence="2">Uncharacterized protein</fullName>
    </submittedName>
</protein>
<evidence type="ECO:0000256" key="1">
    <source>
        <dbReference type="SAM" id="Phobius"/>
    </source>
</evidence>
<feature type="transmembrane region" description="Helical" evidence="1">
    <location>
        <begin position="69"/>
        <end position="89"/>
    </location>
</feature>
<name>G0UTM6_TRYCI</name>
<feature type="transmembrane region" description="Helical" evidence="1">
    <location>
        <begin position="37"/>
        <end position="57"/>
    </location>
</feature>
<accession>G0UTM6</accession>
<organism evidence="2">
    <name type="scientific">Trypanosoma congolense (strain IL3000)</name>
    <dbReference type="NCBI Taxonomy" id="1068625"/>
    <lineage>
        <taxon>Eukaryota</taxon>
        <taxon>Discoba</taxon>
        <taxon>Euglenozoa</taxon>
        <taxon>Kinetoplastea</taxon>
        <taxon>Metakinetoplastina</taxon>
        <taxon>Trypanosomatida</taxon>
        <taxon>Trypanosomatidae</taxon>
        <taxon>Trypanosoma</taxon>
        <taxon>Nannomonas</taxon>
    </lineage>
</organism>
<dbReference type="EMBL" id="HE575322">
    <property type="protein sequence ID" value="CCC92740.1"/>
    <property type="molecule type" value="Genomic_DNA"/>
</dbReference>
<evidence type="ECO:0000313" key="2">
    <source>
        <dbReference type="EMBL" id="CCC92740.1"/>
    </source>
</evidence>
<sequence length="104" mass="12098">MYYCVFKKKYKKKKIRNILKTREGCDHATVNSRSYTIMHFLFFFFLQTCMPSILGFWSLITTSCRYEDFGSLSCFAVVMGSPLIFPAPFPPLFSLRLAPFLVPV</sequence>
<reference evidence="2" key="1">
    <citation type="journal article" date="2012" name="Proc. Natl. Acad. Sci. U.S.A.">
        <title>Antigenic diversity is generated by distinct evolutionary mechanisms in African trypanosome species.</title>
        <authorList>
            <person name="Jackson A.P."/>
            <person name="Berry A."/>
            <person name="Aslett M."/>
            <person name="Allison H.C."/>
            <person name="Burton P."/>
            <person name="Vavrova-Anderson J."/>
            <person name="Brown R."/>
            <person name="Browne H."/>
            <person name="Corton N."/>
            <person name="Hauser H."/>
            <person name="Gamble J."/>
            <person name="Gilderthorp R."/>
            <person name="Marcello L."/>
            <person name="McQuillan J."/>
            <person name="Otto T.D."/>
            <person name="Quail M.A."/>
            <person name="Sanders M.J."/>
            <person name="van Tonder A."/>
            <person name="Ginger M.L."/>
            <person name="Field M.C."/>
            <person name="Barry J.D."/>
            <person name="Hertz-Fowler C."/>
            <person name="Berriman M."/>
        </authorList>
    </citation>
    <scope>NUCLEOTIDE SEQUENCE</scope>
    <source>
        <strain evidence="2">IL3000</strain>
    </source>
</reference>
<keyword evidence="1" id="KW-1133">Transmembrane helix</keyword>
<dbReference type="AlphaFoldDB" id="G0UTM6"/>
<keyword evidence="1" id="KW-0812">Transmembrane</keyword>